<dbReference type="AlphaFoldDB" id="A0A8S1E1F6"/>
<evidence type="ECO:0000313" key="2">
    <source>
        <dbReference type="Proteomes" id="UP000494165"/>
    </source>
</evidence>
<organism evidence="1 2">
    <name type="scientific">Cloeon dipterum</name>
    <dbReference type="NCBI Taxonomy" id="197152"/>
    <lineage>
        <taxon>Eukaryota</taxon>
        <taxon>Metazoa</taxon>
        <taxon>Ecdysozoa</taxon>
        <taxon>Arthropoda</taxon>
        <taxon>Hexapoda</taxon>
        <taxon>Insecta</taxon>
        <taxon>Pterygota</taxon>
        <taxon>Palaeoptera</taxon>
        <taxon>Ephemeroptera</taxon>
        <taxon>Pisciforma</taxon>
        <taxon>Baetidae</taxon>
        <taxon>Cloeon</taxon>
    </lineage>
</organism>
<keyword evidence="2" id="KW-1185">Reference proteome</keyword>
<proteinExistence type="predicted"/>
<gene>
    <name evidence="1" type="ORF">CLODIP_2_CD10444</name>
</gene>
<dbReference type="Proteomes" id="UP000494165">
    <property type="component" value="Unassembled WGS sequence"/>
</dbReference>
<accession>A0A8S1E1F6</accession>
<reference evidence="1 2" key="1">
    <citation type="submission" date="2020-04" db="EMBL/GenBank/DDBJ databases">
        <authorList>
            <person name="Alioto T."/>
            <person name="Alioto T."/>
            <person name="Gomez Garrido J."/>
        </authorList>
    </citation>
    <scope>NUCLEOTIDE SEQUENCE [LARGE SCALE GENOMIC DNA]</scope>
</reference>
<evidence type="ECO:0000313" key="1">
    <source>
        <dbReference type="EMBL" id="CAB3386778.1"/>
    </source>
</evidence>
<feature type="non-terminal residue" evidence="1">
    <location>
        <position position="1"/>
    </location>
</feature>
<comment type="caution">
    <text evidence="1">The sequence shown here is derived from an EMBL/GenBank/DDBJ whole genome shotgun (WGS) entry which is preliminary data.</text>
</comment>
<name>A0A8S1E1F6_9INSE</name>
<dbReference type="EMBL" id="CADEPI010000512">
    <property type="protein sequence ID" value="CAB3386778.1"/>
    <property type="molecule type" value="Genomic_DNA"/>
</dbReference>
<sequence>GGVTTGQVQSSRGNCHGRALSATSHFSASFGALDDDVWSSVKKTVAIKQPREENPLLNLWLNFAV</sequence>
<protein>
    <submittedName>
        <fullName evidence="1">Uncharacterized protein</fullName>
    </submittedName>
</protein>